<proteinExistence type="predicted"/>
<evidence type="ECO:0000313" key="2">
    <source>
        <dbReference type="EMBL" id="QDU45785.1"/>
    </source>
</evidence>
<reference evidence="2 3" key="1">
    <citation type="submission" date="2019-02" db="EMBL/GenBank/DDBJ databases">
        <title>Deep-cultivation of Planctomycetes and their phenomic and genomic characterization uncovers novel biology.</title>
        <authorList>
            <person name="Wiegand S."/>
            <person name="Jogler M."/>
            <person name="Boedeker C."/>
            <person name="Pinto D."/>
            <person name="Vollmers J."/>
            <person name="Rivas-Marin E."/>
            <person name="Kohn T."/>
            <person name="Peeters S.H."/>
            <person name="Heuer A."/>
            <person name="Rast P."/>
            <person name="Oberbeckmann S."/>
            <person name="Bunk B."/>
            <person name="Jeske O."/>
            <person name="Meyerdierks A."/>
            <person name="Storesund J.E."/>
            <person name="Kallscheuer N."/>
            <person name="Luecker S."/>
            <person name="Lage O.M."/>
            <person name="Pohl T."/>
            <person name="Merkel B.J."/>
            <person name="Hornburger P."/>
            <person name="Mueller R.-W."/>
            <person name="Bruemmer F."/>
            <person name="Labrenz M."/>
            <person name="Spormann A.M."/>
            <person name="Op den Camp H."/>
            <person name="Overmann J."/>
            <person name="Amann R."/>
            <person name="Jetten M.S.M."/>
            <person name="Mascher T."/>
            <person name="Medema M.H."/>
            <person name="Devos D.P."/>
            <person name="Kaster A.-K."/>
            <person name="Ovreas L."/>
            <person name="Rohde M."/>
            <person name="Galperin M.Y."/>
            <person name="Jogler C."/>
        </authorList>
    </citation>
    <scope>NUCLEOTIDE SEQUENCE [LARGE SCALE GENOMIC DNA]</scope>
    <source>
        <strain evidence="2 3">Mal52</strain>
    </source>
</reference>
<keyword evidence="3" id="KW-1185">Reference proteome</keyword>
<sequence length="85" mass="10019">MTEPEKRRSFAWVWWTIGLPLFYVLSIGPVARIEMELFVAGYDTSWMESISSIFYWPIGYCALHNDTALRMVVGYFELWGIEMEI</sequence>
<dbReference type="EMBL" id="CP036276">
    <property type="protein sequence ID" value="QDU45785.1"/>
    <property type="molecule type" value="Genomic_DNA"/>
</dbReference>
<name>A0A517ZTL7_9PLAN</name>
<feature type="transmembrane region" description="Helical" evidence="1">
    <location>
        <begin position="12"/>
        <end position="31"/>
    </location>
</feature>
<keyword evidence="1" id="KW-0812">Transmembrane</keyword>
<dbReference type="AlphaFoldDB" id="A0A517ZTL7"/>
<evidence type="ECO:0000256" key="1">
    <source>
        <dbReference type="SAM" id="Phobius"/>
    </source>
</evidence>
<keyword evidence="1" id="KW-0472">Membrane</keyword>
<protein>
    <submittedName>
        <fullName evidence="2">Uncharacterized protein</fullName>
    </submittedName>
</protein>
<organism evidence="2 3">
    <name type="scientific">Symmachiella dynata</name>
    <dbReference type="NCBI Taxonomy" id="2527995"/>
    <lineage>
        <taxon>Bacteria</taxon>
        <taxon>Pseudomonadati</taxon>
        <taxon>Planctomycetota</taxon>
        <taxon>Planctomycetia</taxon>
        <taxon>Planctomycetales</taxon>
        <taxon>Planctomycetaceae</taxon>
        <taxon>Symmachiella</taxon>
    </lineage>
</organism>
<gene>
    <name evidence="2" type="ORF">Mal52_42810</name>
</gene>
<dbReference type="Proteomes" id="UP000319383">
    <property type="component" value="Chromosome"/>
</dbReference>
<accession>A0A517ZTL7</accession>
<dbReference type="KEGG" id="sdyn:Mal52_42810"/>
<keyword evidence="1" id="KW-1133">Transmembrane helix</keyword>
<evidence type="ECO:0000313" key="3">
    <source>
        <dbReference type="Proteomes" id="UP000319383"/>
    </source>
</evidence>